<protein>
    <submittedName>
        <fullName evidence="2">Uncharacterized protein</fullName>
    </submittedName>
</protein>
<comment type="caution">
    <text evidence="2">The sequence shown here is derived from an EMBL/GenBank/DDBJ whole genome shotgun (WGS) entry which is preliminary data.</text>
</comment>
<dbReference type="OrthoDB" id="3629846at2759"/>
<accession>A0A4U0TS74</accession>
<proteinExistence type="predicted"/>
<evidence type="ECO:0000313" key="2">
    <source>
        <dbReference type="EMBL" id="TKA25008.1"/>
    </source>
</evidence>
<evidence type="ECO:0000256" key="1">
    <source>
        <dbReference type="SAM" id="SignalP"/>
    </source>
</evidence>
<gene>
    <name evidence="2" type="ORF">B0A50_06106</name>
</gene>
<name>A0A4U0TS74_9PEZI</name>
<sequence length="275" mass="29248">MLRLPNNLLLLYPFLTSSAVSAWIYTPSQGFGPAPEDHAALFLQANQNPNATASAPFQLSGQLYNLTVNVTELTPTGADTNITNPRVISTVYSLEWPGDSSLNATLEEAQGGVPRLCATIPSSPFSASITNGYIDAGDCSGALGEDCVNALEASSYESSAGCSRPLQADDECRSKWPNGGLATSSLTQGFLNMTNRGFYWRTSAIYSAGNDTLFNSETERLQMAVISGLKSSPVCLRISDNHVSPSDPSTSTASPSWKSAWPFWTAIIACVLSLL</sequence>
<dbReference type="EMBL" id="NAJL01000039">
    <property type="protein sequence ID" value="TKA25008.1"/>
    <property type="molecule type" value="Genomic_DNA"/>
</dbReference>
<feature type="signal peptide" evidence="1">
    <location>
        <begin position="1"/>
        <end position="22"/>
    </location>
</feature>
<reference evidence="2 3" key="1">
    <citation type="submission" date="2017-03" db="EMBL/GenBank/DDBJ databases">
        <title>Genomes of endolithic fungi from Antarctica.</title>
        <authorList>
            <person name="Coleine C."/>
            <person name="Masonjones S."/>
            <person name="Stajich J.E."/>
        </authorList>
    </citation>
    <scope>NUCLEOTIDE SEQUENCE [LARGE SCALE GENOMIC DNA]</scope>
    <source>
        <strain evidence="2 3">CCFEE 6315</strain>
    </source>
</reference>
<feature type="chain" id="PRO_5020500365" evidence="1">
    <location>
        <begin position="23"/>
        <end position="275"/>
    </location>
</feature>
<dbReference type="AlphaFoldDB" id="A0A4U0TS74"/>
<evidence type="ECO:0000313" key="3">
    <source>
        <dbReference type="Proteomes" id="UP000308549"/>
    </source>
</evidence>
<dbReference type="Proteomes" id="UP000308549">
    <property type="component" value="Unassembled WGS sequence"/>
</dbReference>
<keyword evidence="3" id="KW-1185">Reference proteome</keyword>
<keyword evidence="1" id="KW-0732">Signal</keyword>
<organism evidence="2 3">
    <name type="scientific">Salinomyces thailandicus</name>
    <dbReference type="NCBI Taxonomy" id="706561"/>
    <lineage>
        <taxon>Eukaryota</taxon>
        <taxon>Fungi</taxon>
        <taxon>Dikarya</taxon>
        <taxon>Ascomycota</taxon>
        <taxon>Pezizomycotina</taxon>
        <taxon>Dothideomycetes</taxon>
        <taxon>Dothideomycetidae</taxon>
        <taxon>Mycosphaerellales</taxon>
        <taxon>Teratosphaeriaceae</taxon>
        <taxon>Salinomyces</taxon>
    </lineage>
</organism>